<dbReference type="InterPro" id="IPR043519">
    <property type="entry name" value="NT_sf"/>
</dbReference>
<keyword evidence="9" id="KW-0460">Magnesium</keyword>
<dbReference type="CDD" id="cd00077">
    <property type="entry name" value="HDc"/>
    <property type="match status" value="1"/>
</dbReference>
<reference evidence="16" key="1">
    <citation type="submission" date="2016-11" db="EMBL/GenBank/DDBJ databases">
        <authorList>
            <person name="Varghese N."/>
            <person name="Submissions S."/>
        </authorList>
    </citation>
    <scope>NUCLEOTIDE SEQUENCE [LARGE SCALE GENOMIC DNA]</scope>
    <source>
        <strain evidence="16">DSM 19858</strain>
    </source>
</reference>
<comment type="cofactor">
    <cofactor evidence="1">
        <name>Mg(2+)</name>
        <dbReference type="ChEBI" id="CHEBI:18420"/>
    </cofactor>
</comment>
<dbReference type="FunFam" id="3.30.460.10:FF:000033">
    <property type="entry name" value="Poly A polymerase head domain protein"/>
    <property type="match status" value="1"/>
</dbReference>
<keyword evidence="16" id="KW-1185">Reference proteome</keyword>
<keyword evidence="3" id="KW-0819">tRNA processing</keyword>
<feature type="domain" description="tRNA nucleotidyltransferase/poly(A) polymerase RNA and SrmB- binding" evidence="14">
    <location>
        <begin position="182"/>
        <end position="243"/>
    </location>
</feature>
<dbReference type="Gene3D" id="1.10.3090.10">
    <property type="entry name" value="cca-adding enzyme, domain 2"/>
    <property type="match status" value="1"/>
</dbReference>
<evidence type="ECO:0000256" key="6">
    <source>
        <dbReference type="ARBA" id="ARBA00022741"/>
    </source>
</evidence>
<comment type="similarity">
    <text evidence="11">Belongs to the tRNA nucleotidyltransferase/poly(A) polymerase family.</text>
</comment>
<evidence type="ECO:0000259" key="14">
    <source>
        <dbReference type="Pfam" id="PF12627"/>
    </source>
</evidence>
<dbReference type="GO" id="GO:0016779">
    <property type="term" value="F:nucleotidyltransferase activity"/>
    <property type="evidence" value="ECO:0007669"/>
    <property type="project" value="UniProtKB-KW"/>
</dbReference>
<dbReference type="Pfam" id="PF01743">
    <property type="entry name" value="PolyA_pol"/>
    <property type="match status" value="1"/>
</dbReference>
<dbReference type="Pfam" id="PF12627">
    <property type="entry name" value="PolyA_pol_RNAbd"/>
    <property type="match status" value="1"/>
</dbReference>
<dbReference type="PANTHER" id="PTHR47545:SF1">
    <property type="entry name" value="MULTIFUNCTIONAL CCA PROTEIN"/>
    <property type="match status" value="1"/>
</dbReference>
<dbReference type="InterPro" id="IPR050124">
    <property type="entry name" value="tRNA_CCA-adding_enzyme"/>
</dbReference>
<dbReference type="Pfam" id="PF01966">
    <property type="entry name" value="HD"/>
    <property type="match status" value="1"/>
</dbReference>
<dbReference type="InterPro" id="IPR002646">
    <property type="entry name" value="PolA_pol_head_dom"/>
</dbReference>
<evidence type="ECO:0000256" key="1">
    <source>
        <dbReference type="ARBA" id="ARBA00001946"/>
    </source>
</evidence>
<keyword evidence="10 11" id="KW-0694">RNA-binding</keyword>
<evidence type="ECO:0000256" key="3">
    <source>
        <dbReference type="ARBA" id="ARBA00022694"/>
    </source>
</evidence>
<dbReference type="GO" id="GO:0046872">
    <property type="term" value="F:metal ion binding"/>
    <property type="evidence" value="ECO:0007669"/>
    <property type="project" value="UniProtKB-KW"/>
</dbReference>
<organism evidence="15 16">
    <name type="scientific">Pseudozobellia thermophila</name>
    <dbReference type="NCBI Taxonomy" id="192903"/>
    <lineage>
        <taxon>Bacteria</taxon>
        <taxon>Pseudomonadati</taxon>
        <taxon>Bacteroidota</taxon>
        <taxon>Flavobacteriia</taxon>
        <taxon>Flavobacteriales</taxon>
        <taxon>Flavobacteriaceae</taxon>
        <taxon>Pseudozobellia</taxon>
    </lineage>
</organism>
<protein>
    <submittedName>
        <fullName evidence="15">HDIG domain-containing protein</fullName>
    </submittedName>
</protein>
<dbReference type="OrthoDB" id="9805698at2"/>
<evidence type="ECO:0000256" key="9">
    <source>
        <dbReference type="ARBA" id="ARBA00022842"/>
    </source>
</evidence>
<dbReference type="Gene3D" id="1.10.246.80">
    <property type="match status" value="1"/>
</dbReference>
<evidence type="ECO:0000256" key="8">
    <source>
        <dbReference type="ARBA" id="ARBA00022840"/>
    </source>
</evidence>
<dbReference type="Proteomes" id="UP000184543">
    <property type="component" value="Unassembled WGS sequence"/>
</dbReference>
<evidence type="ECO:0000256" key="10">
    <source>
        <dbReference type="ARBA" id="ARBA00022884"/>
    </source>
</evidence>
<dbReference type="EMBL" id="FQYU01000003">
    <property type="protein sequence ID" value="SHJ26687.1"/>
    <property type="molecule type" value="Genomic_DNA"/>
</dbReference>
<dbReference type="NCBIfam" id="TIGR00277">
    <property type="entry name" value="HDIG"/>
    <property type="match status" value="1"/>
</dbReference>
<dbReference type="RefSeq" id="WP_072993453.1">
    <property type="nucleotide sequence ID" value="NZ_FQYU01000003.1"/>
</dbReference>
<keyword evidence="7" id="KW-0692">RNA repair</keyword>
<sequence length="471" mass="53819">MNYKEALKDPIFKLVSDAAETLGVSCYVIGGFVRDYLLKRDTPKDIDIVAVGSGIELANKVASMLDGKPQVSVFKNYGTAMVKNEGIELEFVGARKESYHRDSRKPIVEDGTLQDDQNRRDFTINALALSLNKDGFGDLLDPFDGISDLERKIIRTPLEPGITYSDDPLRMMRAIRFATQLNFTIELKSLQAITANKDRIKIISKERIVDELNKILASPQPSKGLALLHKTELLSYILPELTALQGIEEIEGQRHKDNFWHTLEVVDNIAQTTDNLWLRWAALLHDIGKAPTKKFHKRIGWTFHGHEFVGSKMVYKLFKRLRMPLNDKMKYVQKMVLMSSRPQILSEDFVTDSAVRRLVYEAGDHVDDLMTLCEADITTKNAKKQKKYKNNFKLVRQKIKEVEERDHIRNFQPPISGEEIMKTFNLRPSREIGIIKDAIKEAILEGEIPNEYEAAQKFMLEKAKELGLNKA</sequence>
<feature type="domain" description="HD" evidence="13">
    <location>
        <begin position="261"/>
        <end position="342"/>
    </location>
</feature>
<dbReference type="GO" id="GO:0008033">
    <property type="term" value="P:tRNA processing"/>
    <property type="evidence" value="ECO:0007669"/>
    <property type="project" value="UniProtKB-KW"/>
</dbReference>
<keyword evidence="5" id="KW-0479">Metal-binding</keyword>
<gene>
    <name evidence="15" type="ORF">SAMN04488513_103220</name>
</gene>
<dbReference type="InterPro" id="IPR006674">
    <property type="entry name" value="HD_domain"/>
</dbReference>
<dbReference type="PANTHER" id="PTHR47545">
    <property type="entry name" value="MULTIFUNCTIONAL CCA PROTEIN"/>
    <property type="match status" value="1"/>
</dbReference>
<evidence type="ECO:0000256" key="7">
    <source>
        <dbReference type="ARBA" id="ARBA00022800"/>
    </source>
</evidence>
<dbReference type="Gene3D" id="3.30.460.10">
    <property type="entry name" value="Beta Polymerase, domain 2"/>
    <property type="match status" value="1"/>
</dbReference>
<dbReference type="AlphaFoldDB" id="A0A1M6HXA3"/>
<proteinExistence type="inferred from homology"/>
<evidence type="ECO:0000313" key="16">
    <source>
        <dbReference type="Proteomes" id="UP000184543"/>
    </source>
</evidence>
<evidence type="ECO:0000259" key="12">
    <source>
        <dbReference type="Pfam" id="PF01743"/>
    </source>
</evidence>
<evidence type="ECO:0000313" key="15">
    <source>
        <dbReference type="EMBL" id="SHJ26687.1"/>
    </source>
</evidence>
<keyword evidence="8" id="KW-0067">ATP-binding</keyword>
<keyword evidence="2 11" id="KW-0808">Transferase</keyword>
<evidence type="ECO:0000256" key="11">
    <source>
        <dbReference type="RuleBase" id="RU003953"/>
    </source>
</evidence>
<feature type="domain" description="Poly A polymerase head" evidence="12">
    <location>
        <begin position="26"/>
        <end position="155"/>
    </location>
</feature>
<dbReference type="InterPro" id="IPR006675">
    <property type="entry name" value="HDIG_dom"/>
</dbReference>
<evidence type="ECO:0000256" key="2">
    <source>
        <dbReference type="ARBA" id="ARBA00022679"/>
    </source>
</evidence>
<dbReference type="GO" id="GO:0003723">
    <property type="term" value="F:RNA binding"/>
    <property type="evidence" value="ECO:0007669"/>
    <property type="project" value="UniProtKB-KW"/>
</dbReference>
<keyword evidence="4" id="KW-0548">Nucleotidyltransferase</keyword>
<evidence type="ECO:0000259" key="13">
    <source>
        <dbReference type="Pfam" id="PF01966"/>
    </source>
</evidence>
<evidence type="ECO:0000256" key="4">
    <source>
        <dbReference type="ARBA" id="ARBA00022695"/>
    </source>
</evidence>
<evidence type="ECO:0000256" key="5">
    <source>
        <dbReference type="ARBA" id="ARBA00022723"/>
    </source>
</evidence>
<dbReference type="GO" id="GO:0005524">
    <property type="term" value="F:ATP binding"/>
    <property type="evidence" value="ECO:0007669"/>
    <property type="project" value="UniProtKB-KW"/>
</dbReference>
<name>A0A1M6HXA3_9FLAO</name>
<dbReference type="InterPro" id="IPR003607">
    <property type="entry name" value="HD/PDEase_dom"/>
</dbReference>
<dbReference type="GO" id="GO:0042245">
    <property type="term" value="P:RNA repair"/>
    <property type="evidence" value="ECO:0007669"/>
    <property type="project" value="UniProtKB-KW"/>
</dbReference>
<dbReference type="SUPFAM" id="SSF81301">
    <property type="entry name" value="Nucleotidyltransferase"/>
    <property type="match status" value="1"/>
</dbReference>
<dbReference type="STRING" id="192903.SAMN04488513_103220"/>
<dbReference type="CDD" id="cd05398">
    <property type="entry name" value="NT_ClassII-CCAase"/>
    <property type="match status" value="1"/>
</dbReference>
<accession>A0A1M6HXA3</accession>
<dbReference type="SUPFAM" id="SSF81891">
    <property type="entry name" value="Poly A polymerase C-terminal region-like"/>
    <property type="match status" value="1"/>
</dbReference>
<dbReference type="InterPro" id="IPR032828">
    <property type="entry name" value="PolyA_RNA-bd"/>
</dbReference>
<keyword evidence="6" id="KW-0547">Nucleotide-binding</keyword>